<dbReference type="SUPFAM" id="SSF88697">
    <property type="entry name" value="PUA domain-like"/>
    <property type="match status" value="1"/>
</dbReference>
<dbReference type="EMBL" id="FZOW01000033">
    <property type="protein sequence ID" value="SNT51486.1"/>
    <property type="molecule type" value="Genomic_DNA"/>
</dbReference>
<sequence length="86" mass="8484">MGGRGGLSLLTAESACSGSLLDLFVVALSGAETSTTGLLVAGETAPVVGTRQAVVDSDGFVVGVIEIACVEVAALRDVPLTHAIAE</sequence>
<dbReference type="Proteomes" id="UP000198327">
    <property type="component" value="Unassembled WGS sequence"/>
</dbReference>
<keyword evidence="2" id="KW-1185">Reference proteome</keyword>
<evidence type="ECO:0000313" key="2">
    <source>
        <dbReference type="Proteomes" id="UP000198327"/>
    </source>
</evidence>
<dbReference type="Gene3D" id="3.10.400.10">
    <property type="entry name" value="Sulfate adenylyltransferase"/>
    <property type="match status" value="1"/>
</dbReference>
<proteinExistence type="predicted"/>
<dbReference type="InterPro" id="IPR015947">
    <property type="entry name" value="PUA-like_sf"/>
</dbReference>
<protein>
    <submittedName>
        <fullName evidence="1">Uncharacterized protein</fullName>
    </submittedName>
</protein>
<accession>A0A239N980</accession>
<organism evidence="1 2">
    <name type="scientific">Rhodococcoides kyotonense</name>
    <dbReference type="NCBI Taxonomy" id="398843"/>
    <lineage>
        <taxon>Bacteria</taxon>
        <taxon>Bacillati</taxon>
        <taxon>Actinomycetota</taxon>
        <taxon>Actinomycetes</taxon>
        <taxon>Mycobacteriales</taxon>
        <taxon>Nocardiaceae</taxon>
        <taxon>Rhodococcoides</taxon>
    </lineage>
</organism>
<reference evidence="2" key="1">
    <citation type="submission" date="2017-06" db="EMBL/GenBank/DDBJ databases">
        <authorList>
            <person name="Varghese N."/>
            <person name="Submissions S."/>
        </authorList>
    </citation>
    <scope>NUCLEOTIDE SEQUENCE [LARGE SCALE GENOMIC DNA]</scope>
    <source>
        <strain evidence="2">JCM 23211</strain>
    </source>
</reference>
<gene>
    <name evidence="1" type="ORF">SAMN05421642_1332</name>
</gene>
<name>A0A239N980_9NOCA</name>
<evidence type="ECO:0000313" key="1">
    <source>
        <dbReference type="EMBL" id="SNT51486.1"/>
    </source>
</evidence>
<dbReference type="AlphaFoldDB" id="A0A239N980"/>